<accession>A0A6A5VVN5</accession>
<proteinExistence type="predicted"/>
<organism evidence="2 3">
    <name type="scientific">Amniculicola lignicola CBS 123094</name>
    <dbReference type="NCBI Taxonomy" id="1392246"/>
    <lineage>
        <taxon>Eukaryota</taxon>
        <taxon>Fungi</taxon>
        <taxon>Dikarya</taxon>
        <taxon>Ascomycota</taxon>
        <taxon>Pezizomycotina</taxon>
        <taxon>Dothideomycetes</taxon>
        <taxon>Pleosporomycetidae</taxon>
        <taxon>Pleosporales</taxon>
        <taxon>Amniculicolaceae</taxon>
        <taxon>Amniculicola</taxon>
    </lineage>
</organism>
<dbReference type="Pfam" id="PF17107">
    <property type="entry name" value="SesA"/>
    <property type="match status" value="1"/>
</dbReference>
<feature type="domain" description="NACHT-NTPase and P-loop NTPases N-terminal" evidence="1">
    <location>
        <begin position="10"/>
        <end position="124"/>
    </location>
</feature>
<protein>
    <recommendedName>
        <fullName evidence="1">NACHT-NTPase and P-loop NTPases N-terminal domain-containing protein</fullName>
    </recommendedName>
</protein>
<evidence type="ECO:0000313" key="3">
    <source>
        <dbReference type="Proteomes" id="UP000799779"/>
    </source>
</evidence>
<dbReference type="Proteomes" id="UP000799779">
    <property type="component" value="Unassembled WGS sequence"/>
</dbReference>
<name>A0A6A5VVN5_9PLEO</name>
<dbReference type="OrthoDB" id="3558752at2759"/>
<dbReference type="InterPro" id="IPR031352">
    <property type="entry name" value="SesA"/>
</dbReference>
<evidence type="ECO:0000313" key="2">
    <source>
        <dbReference type="EMBL" id="KAF1993832.1"/>
    </source>
</evidence>
<evidence type="ECO:0000259" key="1">
    <source>
        <dbReference type="Pfam" id="PF17107"/>
    </source>
</evidence>
<gene>
    <name evidence="2" type="ORF">P154DRAFT_449133</name>
</gene>
<dbReference type="EMBL" id="ML977683">
    <property type="protein sequence ID" value="KAF1993832.1"/>
    <property type="molecule type" value="Genomic_DNA"/>
</dbReference>
<reference evidence="2" key="1">
    <citation type="journal article" date="2020" name="Stud. Mycol.">
        <title>101 Dothideomycetes genomes: a test case for predicting lifestyles and emergence of pathogens.</title>
        <authorList>
            <person name="Haridas S."/>
            <person name="Albert R."/>
            <person name="Binder M."/>
            <person name="Bloem J."/>
            <person name="Labutti K."/>
            <person name="Salamov A."/>
            <person name="Andreopoulos B."/>
            <person name="Baker S."/>
            <person name="Barry K."/>
            <person name="Bills G."/>
            <person name="Bluhm B."/>
            <person name="Cannon C."/>
            <person name="Castanera R."/>
            <person name="Culley D."/>
            <person name="Daum C."/>
            <person name="Ezra D."/>
            <person name="Gonzalez J."/>
            <person name="Henrissat B."/>
            <person name="Kuo A."/>
            <person name="Liang C."/>
            <person name="Lipzen A."/>
            <person name="Lutzoni F."/>
            <person name="Magnuson J."/>
            <person name="Mondo S."/>
            <person name="Nolan M."/>
            <person name="Ohm R."/>
            <person name="Pangilinan J."/>
            <person name="Park H.-J."/>
            <person name="Ramirez L."/>
            <person name="Alfaro M."/>
            <person name="Sun H."/>
            <person name="Tritt A."/>
            <person name="Yoshinaga Y."/>
            <person name="Zwiers L.-H."/>
            <person name="Turgeon B."/>
            <person name="Goodwin S."/>
            <person name="Spatafora J."/>
            <person name="Crous P."/>
            <person name="Grigoriev I."/>
        </authorList>
    </citation>
    <scope>NUCLEOTIDE SEQUENCE</scope>
    <source>
        <strain evidence="2">CBS 123094</strain>
    </source>
</reference>
<dbReference type="AlphaFoldDB" id="A0A6A5VVN5"/>
<sequence>MEAFVTVAIISSIVQLVDFSSRCVSKSIELHQSASGVLEDNASIGLVLDHLVSLNDELAGATASGNGVSLQELCKAVSETATELADVLRQLKVCGQKTRWKTMRKAIRSVWSKEKVQELEKRLATFRDELNLHVVVKIR</sequence>
<keyword evidence="3" id="KW-1185">Reference proteome</keyword>